<evidence type="ECO:0000313" key="2">
    <source>
        <dbReference type="Proteomes" id="UP000055024"/>
    </source>
</evidence>
<keyword evidence="2" id="KW-1185">Reference proteome</keyword>
<evidence type="ECO:0000313" key="1">
    <source>
        <dbReference type="EMBL" id="KRY98604.1"/>
    </source>
</evidence>
<dbReference type="EMBL" id="JYDP01001278">
    <property type="protein sequence ID" value="KRY98604.1"/>
    <property type="molecule type" value="Genomic_DNA"/>
</dbReference>
<proteinExistence type="predicted"/>
<dbReference type="AlphaFoldDB" id="A0A0V1GK88"/>
<protein>
    <submittedName>
        <fullName evidence="1">Uncharacterized protein</fullName>
    </submittedName>
</protein>
<comment type="caution">
    <text evidence="1">The sequence shown here is derived from an EMBL/GenBank/DDBJ whole genome shotgun (WGS) entry which is preliminary data.</text>
</comment>
<reference evidence="1 2" key="1">
    <citation type="submission" date="2015-01" db="EMBL/GenBank/DDBJ databases">
        <title>Evolution of Trichinella species and genotypes.</title>
        <authorList>
            <person name="Korhonen P.K."/>
            <person name="Edoardo P."/>
            <person name="Giuseppe L.R."/>
            <person name="Gasser R.B."/>
        </authorList>
    </citation>
    <scope>NUCLEOTIDE SEQUENCE [LARGE SCALE GENOMIC DNA]</scope>
    <source>
        <strain evidence="1">ISS1029</strain>
    </source>
</reference>
<sequence>MHASWFRFKELQCGCFPRIIDNKKSENYNELRRTLHESVSV</sequence>
<gene>
    <name evidence="1" type="ORF">T11_12890</name>
</gene>
<dbReference type="Proteomes" id="UP000055024">
    <property type="component" value="Unassembled WGS sequence"/>
</dbReference>
<accession>A0A0V1GK88</accession>
<name>A0A0V1GK88_9BILA</name>
<organism evidence="1 2">
    <name type="scientific">Trichinella zimbabwensis</name>
    <dbReference type="NCBI Taxonomy" id="268475"/>
    <lineage>
        <taxon>Eukaryota</taxon>
        <taxon>Metazoa</taxon>
        <taxon>Ecdysozoa</taxon>
        <taxon>Nematoda</taxon>
        <taxon>Enoplea</taxon>
        <taxon>Dorylaimia</taxon>
        <taxon>Trichinellida</taxon>
        <taxon>Trichinellidae</taxon>
        <taxon>Trichinella</taxon>
    </lineage>
</organism>